<dbReference type="Proteomes" id="UP000199036">
    <property type="component" value="Unassembled WGS sequence"/>
</dbReference>
<sequence>MLEEKNDNLPQADGLNPETETNTIVDAINSTNAEDSETSSINESNHIPMVNYDELSLDELNVELENLIKNEKITAIRDHVEGIKRSFLHKYSELIDEKRKVFLEENPDAFSTDFQYELPAKNQFNSLYNQYRDQRNSHFKSIQDQLKKNLADRNQIITELKELVDNTENYNAALKDIQQLRDRWKSAGAIPKDNYNHVWNNFHFHIERFYDQLHLDREARDMDFKNNLEQKQRIIERASLLINEPDIRKAFRELQTLHRIWKEEIGPVAKEHREEIWQNFSEITKQLHSKRELLQNEIREREENNLAKKKELIAGINEISSKEFNSHNDWQNAIKEIEALRTKFFSTGRVLAEQSEETWAEFKNVTRNFNVLKNNFYKDIKKEQQDNLVKKQALIEQAKSLAESTDYDATTPAMKKIQEDWKHVGHVPRKFSDSLWKEFKQICNSYFDRLHTERNKEMESEMVNFNSKKDYLESLKDFELTGDHKTDLDAIKKHIENWKTLGAVPQTRRHIEGKFNKVLDALFDKLSLSKKEAELVKFNNKIEHLIESNDGRRLQNETVFVQRKIEELQSEIFQLENNVQFISNAKADNPLVKEINKNIDRHRDELNLWKEKLVQLKNINKNDE</sequence>
<dbReference type="AlphaFoldDB" id="A0A1I4YEY8"/>
<dbReference type="OrthoDB" id="5422202at2"/>
<reference evidence="3" key="1">
    <citation type="submission" date="2016-10" db="EMBL/GenBank/DDBJ databases">
        <authorList>
            <person name="Varghese N."/>
            <person name="Submissions S."/>
        </authorList>
    </citation>
    <scope>NUCLEOTIDE SEQUENCE [LARGE SCALE GENOMIC DNA]</scope>
    <source>
        <strain evidence="3">DS-12</strain>
    </source>
</reference>
<proteinExistence type="predicted"/>
<dbReference type="Pfam" id="PF03993">
    <property type="entry name" value="DUF349"/>
    <property type="match status" value="5"/>
</dbReference>
<evidence type="ECO:0008006" key="4">
    <source>
        <dbReference type="Google" id="ProtNLM"/>
    </source>
</evidence>
<dbReference type="RefSeq" id="WP_091519929.1">
    <property type="nucleotide sequence ID" value="NZ_FOVI01000004.1"/>
</dbReference>
<feature type="coiled-coil region" evidence="1">
    <location>
        <begin position="528"/>
        <end position="619"/>
    </location>
</feature>
<dbReference type="STRING" id="913024.SAMN05421741_104144"/>
<dbReference type="EMBL" id="FOVI01000004">
    <property type="protein sequence ID" value="SFN36615.1"/>
    <property type="molecule type" value="Genomic_DNA"/>
</dbReference>
<protein>
    <recommendedName>
        <fullName evidence="4">DUF349 domain-containing protein</fullName>
    </recommendedName>
</protein>
<accession>A0A1I4YEY8</accession>
<keyword evidence="1" id="KW-0175">Coiled coil</keyword>
<organism evidence="2 3">
    <name type="scientific">Paenimyroides ummariense</name>
    <dbReference type="NCBI Taxonomy" id="913024"/>
    <lineage>
        <taxon>Bacteria</taxon>
        <taxon>Pseudomonadati</taxon>
        <taxon>Bacteroidota</taxon>
        <taxon>Flavobacteriia</taxon>
        <taxon>Flavobacteriales</taxon>
        <taxon>Flavobacteriaceae</taxon>
        <taxon>Paenimyroides</taxon>
    </lineage>
</organism>
<evidence type="ECO:0000313" key="2">
    <source>
        <dbReference type="EMBL" id="SFN36615.1"/>
    </source>
</evidence>
<feature type="coiled-coil region" evidence="1">
    <location>
        <begin position="284"/>
        <end position="319"/>
    </location>
</feature>
<gene>
    <name evidence="2" type="ORF">SAMN05421741_104144</name>
</gene>
<dbReference type="InterPro" id="IPR007139">
    <property type="entry name" value="DUF349"/>
</dbReference>
<name>A0A1I4YEY8_9FLAO</name>
<evidence type="ECO:0000313" key="3">
    <source>
        <dbReference type="Proteomes" id="UP000199036"/>
    </source>
</evidence>
<evidence type="ECO:0000256" key="1">
    <source>
        <dbReference type="SAM" id="Coils"/>
    </source>
</evidence>
<keyword evidence="3" id="KW-1185">Reference proteome</keyword>